<evidence type="ECO:0000313" key="2">
    <source>
        <dbReference type="Proteomes" id="UP000243904"/>
    </source>
</evidence>
<sequence>MLSTAHFRQEIRSRLDLAATRGDQDLTIDSGELYKSLSNLPVSDRWMIFCCNAMRAEMTVTDSLIFYGARESWLTVNYRLPRNQTRPALKSH</sequence>
<protein>
    <submittedName>
        <fullName evidence="1">Uncharacterized protein</fullName>
    </submittedName>
</protein>
<gene>
    <name evidence="1" type="ORF">SAMN05444158_0468</name>
</gene>
<organism evidence="1 2">
    <name type="scientific">Bradyrhizobium canariense</name>
    <dbReference type="NCBI Taxonomy" id="255045"/>
    <lineage>
        <taxon>Bacteria</taxon>
        <taxon>Pseudomonadati</taxon>
        <taxon>Pseudomonadota</taxon>
        <taxon>Alphaproteobacteria</taxon>
        <taxon>Hyphomicrobiales</taxon>
        <taxon>Nitrobacteraceae</taxon>
        <taxon>Bradyrhizobium</taxon>
    </lineage>
</organism>
<reference evidence="2" key="1">
    <citation type="submission" date="2016-10" db="EMBL/GenBank/DDBJ databases">
        <authorList>
            <person name="Varghese N."/>
            <person name="Submissions S."/>
        </authorList>
    </citation>
    <scope>NUCLEOTIDE SEQUENCE [LARGE SCALE GENOMIC DNA]</scope>
    <source>
        <strain evidence="2">GAS369</strain>
    </source>
</reference>
<dbReference type="EMBL" id="LT629750">
    <property type="protein sequence ID" value="SDR93573.1"/>
    <property type="molecule type" value="Genomic_DNA"/>
</dbReference>
<evidence type="ECO:0000313" key="1">
    <source>
        <dbReference type="EMBL" id="SDR93573.1"/>
    </source>
</evidence>
<keyword evidence="2" id="KW-1185">Reference proteome</keyword>
<dbReference type="AlphaFoldDB" id="A0A1H1N3E2"/>
<name>A0A1H1N3E2_9BRAD</name>
<dbReference type="Proteomes" id="UP000243904">
    <property type="component" value="Chromosome I"/>
</dbReference>
<proteinExistence type="predicted"/>
<accession>A0A1H1N3E2</accession>